<sequence length="121" mass="14392">MASRLSLFFSYIITGFGLKHTEIDLESRHSSWSLFSRMQRLAQGQNEEIEKVNRERKYHKKPQTLLLLNSNHFCHPILSQFILQTHKERKREEESLFRYSLTIATKFRIKEDINFAGSSFV</sequence>
<evidence type="ECO:0000313" key="1">
    <source>
        <dbReference type="EMBL" id="CAF2117104.1"/>
    </source>
</evidence>
<dbReference type="EMBL" id="HG994372">
    <property type="protein sequence ID" value="CAF2117104.1"/>
    <property type="molecule type" value="Genomic_DNA"/>
</dbReference>
<dbReference type="AlphaFoldDB" id="A0A816V956"/>
<proteinExistence type="predicted"/>
<accession>A0A816V956</accession>
<organism evidence="1">
    <name type="scientific">Brassica napus</name>
    <name type="common">Rape</name>
    <dbReference type="NCBI Taxonomy" id="3708"/>
    <lineage>
        <taxon>Eukaryota</taxon>
        <taxon>Viridiplantae</taxon>
        <taxon>Streptophyta</taxon>
        <taxon>Embryophyta</taxon>
        <taxon>Tracheophyta</taxon>
        <taxon>Spermatophyta</taxon>
        <taxon>Magnoliopsida</taxon>
        <taxon>eudicotyledons</taxon>
        <taxon>Gunneridae</taxon>
        <taxon>Pentapetalae</taxon>
        <taxon>rosids</taxon>
        <taxon>malvids</taxon>
        <taxon>Brassicales</taxon>
        <taxon>Brassicaceae</taxon>
        <taxon>Brassiceae</taxon>
        <taxon>Brassica</taxon>
    </lineage>
</organism>
<protein>
    <submittedName>
        <fullName evidence="1">(rape) hypothetical protein</fullName>
    </submittedName>
</protein>
<gene>
    <name evidence="1" type="ORF">DARMORV10_C08P53850.1</name>
</gene>
<reference evidence="1" key="1">
    <citation type="submission" date="2021-01" db="EMBL/GenBank/DDBJ databases">
        <authorList>
            <consortium name="Genoscope - CEA"/>
            <person name="William W."/>
        </authorList>
    </citation>
    <scope>NUCLEOTIDE SEQUENCE</scope>
</reference>
<dbReference type="Proteomes" id="UP001295469">
    <property type="component" value="Chromosome C08"/>
</dbReference>
<name>A0A816V956_BRANA</name>